<evidence type="ECO:0000313" key="3">
    <source>
        <dbReference type="Proteomes" id="UP000001699"/>
    </source>
</evidence>
<keyword evidence="3" id="KW-1185">Reference proteome</keyword>
<dbReference type="VEuPathDB" id="FungiDB:AFUB_097350"/>
<reference evidence="2 3" key="1">
    <citation type="journal article" date="2008" name="PLoS Genet.">
        <title>Genomic islands in the pathogenic filamentous fungus Aspergillus fumigatus.</title>
        <authorList>
            <person name="Fedorova N.D."/>
            <person name="Khaldi N."/>
            <person name="Joardar V.S."/>
            <person name="Maiti R."/>
            <person name="Amedeo P."/>
            <person name="Anderson M.J."/>
            <person name="Crabtree J."/>
            <person name="Silva J.C."/>
            <person name="Badger J.H."/>
            <person name="Albarraq A."/>
            <person name="Angiuoli S."/>
            <person name="Bussey H."/>
            <person name="Bowyer P."/>
            <person name="Cotty P.J."/>
            <person name="Dyer P.S."/>
            <person name="Egan A."/>
            <person name="Galens K."/>
            <person name="Fraser-Liggett C.M."/>
            <person name="Haas B.J."/>
            <person name="Inman J.M."/>
            <person name="Kent R."/>
            <person name="Lemieux S."/>
            <person name="Malavazi I."/>
            <person name="Orvis J."/>
            <person name="Roemer T."/>
            <person name="Ronning C.M."/>
            <person name="Sundaram J.P."/>
            <person name="Sutton G."/>
            <person name="Turner G."/>
            <person name="Venter J.C."/>
            <person name="White O.R."/>
            <person name="Whitty B.R."/>
            <person name="Youngman P."/>
            <person name="Wolfe K.H."/>
            <person name="Goldman G.H."/>
            <person name="Wortman J.R."/>
            <person name="Jiang B."/>
            <person name="Denning D.W."/>
            <person name="Nierman W.C."/>
        </authorList>
    </citation>
    <scope>NUCLEOTIDE SEQUENCE [LARGE SCALE GENOMIC DNA]</scope>
    <source>
        <strain evidence="3">CBS 144.89 / FGSC A1163 / CEA10</strain>
    </source>
</reference>
<dbReference type="EMBL" id="DS499602">
    <property type="protein sequence ID" value="EDP47884.1"/>
    <property type="molecule type" value="Genomic_DNA"/>
</dbReference>
<evidence type="ECO:0000256" key="1">
    <source>
        <dbReference type="SAM" id="MobiDB-lite"/>
    </source>
</evidence>
<proteinExistence type="predicted"/>
<organism evidence="2 3">
    <name type="scientific">Aspergillus fumigatus (strain CBS 144.89 / FGSC A1163 / CEA10)</name>
    <name type="common">Neosartorya fumigata</name>
    <dbReference type="NCBI Taxonomy" id="451804"/>
    <lineage>
        <taxon>Eukaryota</taxon>
        <taxon>Fungi</taxon>
        <taxon>Dikarya</taxon>
        <taxon>Ascomycota</taxon>
        <taxon>Pezizomycotina</taxon>
        <taxon>Eurotiomycetes</taxon>
        <taxon>Eurotiomycetidae</taxon>
        <taxon>Eurotiales</taxon>
        <taxon>Aspergillaceae</taxon>
        <taxon>Aspergillus</taxon>
        <taxon>Aspergillus subgen. Fumigati</taxon>
    </lineage>
</organism>
<feature type="region of interest" description="Disordered" evidence="1">
    <location>
        <begin position="103"/>
        <end position="131"/>
    </location>
</feature>
<sequence length="131" mass="15305">MALTDELLEQKQFDKALEICHFIFSPMDNRDPSKCWKFRLFQEIMAKDYLDNFFQSLIPNQGNSQITGRRNNPFAPHVVARSRTVAYMKATVMKQAMRMVRAPSDPKKRVRRKLKHIDGSSNDSMHSVMLQ</sequence>
<dbReference type="Proteomes" id="UP000001699">
    <property type="component" value="Unassembled WGS sequence"/>
</dbReference>
<dbReference type="AlphaFoldDB" id="B0YE00"/>
<evidence type="ECO:0000313" key="2">
    <source>
        <dbReference type="EMBL" id="EDP47884.1"/>
    </source>
</evidence>
<accession>B0YE00</accession>
<gene>
    <name evidence="2" type="ORF">AFUB_097350</name>
</gene>
<feature type="compositionally biased region" description="Polar residues" evidence="1">
    <location>
        <begin position="119"/>
        <end position="131"/>
    </location>
</feature>
<name>B0YE00_ASPFC</name>
<protein>
    <submittedName>
        <fullName evidence="2">Uncharacterized protein</fullName>
    </submittedName>
</protein>
<dbReference type="HOGENOM" id="CLU_1927110_0_0_1"/>